<accession>A0A7Y2P0K1</accession>
<dbReference type="AlphaFoldDB" id="A0A7Y2P0K1"/>
<protein>
    <submittedName>
        <fullName evidence="1">Uncharacterized protein</fullName>
    </submittedName>
</protein>
<evidence type="ECO:0000313" key="1">
    <source>
        <dbReference type="EMBL" id="NNG24234.1"/>
    </source>
</evidence>
<gene>
    <name evidence="1" type="ORF">HGB41_14660</name>
</gene>
<comment type="caution">
    <text evidence="1">The sequence shown here is derived from an EMBL/GenBank/DDBJ whole genome shotgun (WGS) entry which is preliminary data.</text>
</comment>
<dbReference type="EMBL" id="JABAIV010000004">
    <property type="protein sequence ID" value="NNG24234.1"/>
    <property type="molecule type" value="Genomic_DNA"/>
</dbReference>
<sequence length="67" mass="7045">MNDSRFSDTPLLVGSGVTRKVLLQNNIFGNTGTLTTQVDASEKADYGALAPGFVNCGAFDLRPIATP</sequence>
<dbReference type="RefSeq" id="WP_171085624.1">
    <property type="nucleotide sequence ID" value="NZ_JABAIV010000004.1"/>
</dbReference>
<evidence type="ECO:0000313" key="2">
    <source>
        <dbReference type="Proteomes" id="UP000533905"/>
    </source>
</evidence>
<organism evidence="1 2">
    <name type="scientific">Telluria aromaticivorans</name>
    <dbReference type="NCBI Taxonomy" id="2725995"/>
    <lineage>
        <taxon>Bacteria</taxon>
        <taxon>Pseudomonadati</taxon>
        <taxon>Pseudomonadota</taxon>
        <taxon>Betaproteobacteria</taxon>
        <taxon>Burkholderiales</taxon>
        <taxon>Oxalobacteraceae</taxon>
        <taxon>Telluria group</taxon>
        <taxon>Telluria</taxon>
    </lineage>
</organism>
<keyword evidence="2" id="KW-1185">Reference proteome</keyword>
<dbReference type="Proteomes" id="UP000533905">
    <property type="component" value="Unassembled WGS sequence"/>
</dbReference>
<reference evidence="1 2" key="1">
    <citation type="submission" date="2020-04" db="EMBL/GenBank/DDBJ databases">
        <title>Massilia sp. nov., a cold adapted bacteria isolated from Arctic soil.</title>
        <authorList>
            <person name="Son J."/>
            <person name="Ka J.-O."/>
        </authorList>
    </citation>
    <scope>NUCLEOTIDE SEQUENCE [LARGE SCALE GENOMIC DNA]</scope>
    <source>
        <strain evidence="1 2">ML15P13</strain>
    </source>
</reference>
<name>A0A7Y2P0K1_9BURK</name>
<proteinExistence type="predicted"/>